<feature type="domain" description="DUF5615" evidence="1">
    <location>
        <begin position="1"/>
        <end position="31"/>
    </location>
</feature>
<sequence length="41" mass="4846">MNCLADESVDRQIVERLRQDGHQVMKVILRGIALCLFWKIF</sequence>
<protein>
    <recommendedName>
        <fullName evidence="1">DUF5615 domain-containing protein</fullName>
    </recommendedName>
</protein>
<accession>A0A6G7GST4</accession>
<dbReference type="Proteomes" id="UP000501926">
    <property type="component" value="Chromosome"/>
</dbReference>
<organism evidence="2 3">
    <name type="scientific">Kuenenia stuttgartiensis</name>
    <dbReference type="NCBI Taxonomy" id="174633"/>
    <lineage>
        <taxon>Bacteria</taxon>
        <taxon>Pseudomonadati</taxon>
        <taxon>Planctomycetota</taxon>
        <taxon>Candidatus Brocadiia</taxon>
        <taxon>Candidatus Brocadiales</taxon>
        <taxon>Candidatus Brocadiaceae</taxon>
        <taxon>Candidatus Kuenenia</taxon>
    </lineage>
</organism>
<evidence type="ECO:0000259" key="1">
    <source>
        <dbReference type="Pfam" id="PF18480"/>
    </source>
</evidence>
<proteinExistence type="predicted"/>
<gene>
    <name evidence="2" type="ORF">KsCSTR_30040</name>
</gene>
<name>A0A6G7GST4_KUEST</name>
<dbReference type="AlphaFoldDB" id="A0A6G7GST4"/>
<evidence type="ECO:0000313" key="2">
    <source>
        <dbReference type="EMBL" id="QII12383.1"/>
    </source>
</evidence>
<reference evidence="2 3" key="1">
    <citation type="submission" date="2020-02" db="EMBL/GenBank/DDBJ databases">
        <title>Newly sequenced genome of strain CSTR1 showed variability in Candidatus Kuenenia stuttgartiensis genomes.</title>
        <authorList>
            <person name="Ding C."/>
            <person name="Adrian L."/>
        </authorList>
    </citation>
    <scope>NUCLEOTIDE SEQUENCE [LARGE SCALE GENOMIC DNA]</scope>
    <source>
        <strain evidence="2 3">CSTR1</strain>
    </source>
</reference>
<dbReference type="InterPro" id="IPR041049">
    <property type="entry name" value="DUF5615"/>
</dbReference>
<dbReference type="Pfam" id="PF18480">
    <property type="entry name" value="DUF5615"/>
    <property type="match status" value="1"/>
</dbReference>
<dbReference type="EMBL" id="CP049055">
    <property type="protein sequence ID" value="QII12383.1"/>
    <property type="molecule type" value="Genomic_DNA"/>
</dbReference>
<evidence type="ECO:0000313" key="3">
    <source>
        <dbReference type="Proteomes" id="UP000501926"/>
    </source>
</evidence>